<reference evidence="6 7" key="1">
    <citation type="submission" date="2014-03" db="EMBL/GenBank/DDBJ databases">
        <title>Whole genome sequence of Novosphingobium resinovorum KF1.</title>
        <authorList>
            <person name="Gan H.M."/>
            <person name="Gan H.Y."/>
            <person name="Chew T.H."/>
            <person name="Savka M.A."/>
        </authorList>
    </citation>
    <scope>NUCLEOTIDE SEQUENCE [LARGE SCALE GENOMIC DNA]</scope>
    <source>
        <strain evidence="6 7">KF1</strain>
    </source>
</reference>
<dbReference type="Pfam" id="PF25954">
    <property type="entry name" value="Beta-barrel_RND_2"/>
    <property type="match status" value="1"/>
</dbReference>
<keyword evidence="2" id="KW-0813">Transport</keyword>
<proteinExistence type="inferred from homology"/>
<dbReference type="Gene3D" id="2.40.50.100">
    <property type="match status" value="1"/>
</dbReference>
<evidence type="ECO:0000313" key="6">
    <source>
        <dbReference type="EMBL" id="EZP68523.1"/>
    </source>
</evidence>
<feature type="chain" id="PRO_5001551193" evidence="3">
    <location>
        <begin position="24"/>
        <end position="362"/>
    </location>
</feature>
<dbReference type="PATRIC" id="fig|158500.4.peg.5710"/>
<dbReference type="InterPro" id="IPR058649">
    <property type="entry name" value="CzcB_C"/>
</dbReference>
<evidence type="ECO:0000256" key="1">
    <source>
        <dbReference type="ARBA" id="ARBA00009477"/>
    </source>
</evidence>
<evidence type="ECO:0000313" key="7">
    <source>
        <dbReference type="Proteomes" id="UP000024329"/>
    </source>
</evidence>
<dbReference type="Gene3D" id="2.40.30.170">
    <property type="match status" value="1"/>
</dbReference>
<dbReference type="Pfam" id="PF25975">
    <property type="entry name" value="CzcB_C"/>
    <property type="match status" value="1"/>
</dbReference>
<feature type="signal peptide" evidence="3">
    <location>
        <begin position="1"/>
        <end position="23"/>
    </location>
</feature>
<comment type="similarity">
    <text evidence="1">Belongs to the membrane fusion protein (MFP) (TC 8.A.1) family.</text>
</comment>
<comment type="caution">
    <text evidence="6">The sequence shown here is derived from an EMBL/GenBank/DDBJ whole genome shotgun (WGS) entry which is preliminary data.</text>
</comment>
<evidence type="ECO:0000259" key="4">
    <source>
        <dbReference type="Pfam" id="PF25954"/>
    </source>
</evidence>
<accession>A0A031J4W6</accession>
<dbReference type="GO" id="GO:0016020">
    <property type="term" value="C:membrane"/>
    <property type="evidence" value="ECO:0007669"/>
    <property type="project" value="InterPro"/>
</dbReference>
<dbReference type="GO" id="GO:0015679">
    <property type="term" value="P:plasma membrane copper ion transport"/>
    <property type="evidence" value="ECO:0007669"/>
    <property type="project" value="TreeGrafter"/>
</dbReference>
<dbReference type="GO" id="GO:0022857">
    <property type="term" value="F:transmembrane transporter activity"/>
    <property type="evidence" value="ECO:0007669"/>
    <property type="project" value="InterPro"/>
</dbReference>
<dbReference type="InterPro" id="IPR051909">
    <property type="entry name" value="MFP_Cation_Efflux"/>
</dbReference>
<dbReference type="eggNOG" id="COG0845">
    <property type="taxonomic scope" value="Bacteria"/>
</dbReference>
<dbReference type="Proteomes" id="UP000024329">
    <property type="component" value="Unassembled WGS sequence"/>
</dbReference>
<evidence type="ECO:0000259" key="5">
    <source>
        <dbReference type="Pfam" id="PF25975"/>
    </source>
</evidence>
<evidence type="ECO:0000256" key="3">
    <source>
        <dbReference type="SAM" id="SignalP"/>
    </source>
</evidence>
<keyword evidence="3" id="KW-0732">Signal</keyword>
<gene>
    <name evidence="6" type="ORF">BV97_05631</name>
</gene>
<name>A0A031J4W6_9SPHN</name>
<dbReference type="SUPFAM" id="SSF111369">
    <property type="entry name" value="HlyD-like secretion proteins"/>
    <property type="match status" value="1"/>
</dbReference>
<dbReference type="InterPro" id="IPR058792">
    <property type="entry name" value="Beta-barrel_RND_2"/>
</dbReference>
<feature type="domain" description="CzcB-like C-terminal circularly permuted SH3-like" evidence="5">
    <location>
        <begin position="294"/>
        <end position="352"/>
    </location>
</feature>
<dbReference type="GO" id="GO:0060003">
    <property type="term" value="P:copper ion export"/>
    <property type="evidence" value="ECO:0007669"/>
    <property type="project" value="TreeGrafter"/>
</dbReference>
<dbReference type="PANTHER" id="PTHR30097:SF4">
    <property type="entry name" value="SLR6042 PROTEIN"/>
    <property type="match status" value="1"/>
</dbReference>
<dbReference type="EMBL" id="JFYZ01000080">
    <property type="protein sequence ID" value="EZP68523.1"/>
    <property type="molecule type" value="Genomic_DNA"/>
</dbReference>
<sequence>MALCLAPRSRLLFALLVSASLSACSGQSDVEKPDAPPGLEQMIRQGFVKAQRVGEGAGGFGLPLPARVAFEAQGMAAIDTPVAARIVSIAVRPGEIVKRGDPLVTLTAAEVAGTRSDVTQASARLAAAEDMLRRQNEMLRRGVGTEVERFGAETAAREARAEYARASRASALIGGGEGGTFTLRAPVNGTVLGLKASVGAMADAGGDPIMEIGDPTRLWIVADAAESDLSGVRPGMEAQVTVAGVTVPARVDGVGSLIDSDQRRVPIYLRLSDRPEGMTAGMLAEVRLPGQAAITVPTDAVLVKDGGNRVVYVRTTKGAVARPVQVGASRAGRIVITSGLKLGETIITHGALLLDSSASQQL</sequence>
<dbReference type="InterPro" id="IPR006143">
    <property type="entry name" value="RND_pump_MFP"/>
</dbReference>
<dbReference type="Gene3D" id="2.40.420.20">
    <property type="match status" value="1"/>
</dbReference>
<dbReference type="RefSeq" id="WP_051587243.1">
    <property type="nucleotide sequence ID" value="NZ_JFYZ01000080.1"/>
</dbReference>
<feature type="domain" description="CusB-like beta-barrel" evidence="4">
    <location>
        <begin position="218"/>
        <end position="291"/>
    </location>
</feature>
<organism evidence="6 7">
    <name type="scientific">Novosphingobium resinovorum</name>
    <dbReference type="NCBI Taxonomy" id="158500"/>
    <lineage>
        <taxon>Bacteria</taxon>
        <taxon>Pseudomonadati</taxon>
        <taxon>Pseudomonadota</taxon>
        <taxon>Alphaproteobacteria</taxon>
        <taxon>Sphingomonadales</taxon>
        <taxon>Sphingomonadaceae</taxon>
        <taxon>Novosphingobium</taxon>
    </lineage>
</organism>
<evidence type="ECO:0000256" key="2">
    <source>
        <dbReference type="ARBA" id="ARBA00022448"/>
    </source>
</evidence>
<dbReference type="AlphaFoldDB" id="A0A031J4W6"/>
<dbReference type="NCBIfam" id="TIGR01730">
    <property type="entry name" value="RND_mfp"/>
    <property type="match status" value="1"/>
</dbReference>
<dbReference type="GO" id="GO:0030313">
    <property type="term" value="C:cell envelope"/>
    <property type="evidence" value="ECO:0007669"/>
    <property type="project" value="TreeGrafter"/>
</dbReference>
<protein>
    <submittedName>
        <fullName evidence="6">Cobalt-zinc-cadmium resistance protein</fullName>
    </submittedName>
</protein>
<dbReference type="FunFam" id="2.40.420.20:FF:000006">
    <property type="entry name" value="RND family efflux transporter MFP subunit"/>
    <property type="match status" value="1"/>
</dbReference>
<dbReference type="PANTHER" id="PTHR30097">
    <property type="entry name" value="CATION EFFLUX SYSTEM PROTEIN CUSB"/>
    <property type="match status" value="1"/>
</dbReference>